<keyword evidence="3" id="KW-1185">Reference proteome</keyword>
<accession>A0A1G9VUE2</accession>
<feature type="region of interest" description="Disordered" evidence="1">
    <location>
        <begin position="33"/>
        <end position="52"/>
    </location>
</feature>
<dbReference type="SUPFAM" id="SSF51735">
    <property type="entry name" value="NAD(P)-binding Rossmann-fold domains"/>
    <property type="match status" value="1"/>
</dbReference>
<evidence type="ECO:0000256" key="1">
    <source>
        <dbReference type="SAM" id="MobiDB-lite"/>
    </source>
</evidence>
<evidence type="ECO:0000313" key="2">
    <source>
        <dbReference type="EMBL" id="SDM75567.1"/>
    </source>
</evidence>
<reference evidence="2 3" key="1">
    <citation type="submission" date="2016-10" db="EMBL/GenBank/DDBJ databases">
        <authorList>
            <person name="de Groot N.N."/>
        </authorList>
    </citation>
    <scope>NUCLEOTIDE SEQUENCE [LARGE SCALE GENOMIC DNA]</scope>
    <source>
        <strain evidence="2 3">CGMCC 4.2022</strain>
    </source>
</reference>
<dbReference type="Pfam" id="PF00106">
    <property type="entry name" value="adh_short"/>
    <property type="match status" value="1"/>
</dbReference>
<dbReference type="InterPro" id="IPR036291">
    <property type="entry name" value="NAD(P)-bd_dom_sf"/>
</dbReference>
<dbReference type="PANTHER" id="PTHR43976">
    <property type="entry name" value="SHORT CHAIN DEHYDROGENASE"/>
    <property type="match status" value="1"/>
</dbReference>
<proteinExistence type="predicted"/>
<evidence type="ECO:0000313" key="3">
    <source>
        <dbReference type="Proteomes" id="UP000199341"/>
    </source>
</evidence>
<gene>
    <name evidence="2" type="ORF">SAMN05216259_101401</name>
</gene>
<dbReference type="InterPro" id="IPR002347">
    <property type="entry name" value="SDR_fam"/>
</dbReference>
<dbReference type="EMBL" id="FNIE01000001">
    <property type="protein sequence ID" value="SDM75567.1"/>
    <property type="molecule type" value="Genomic_DNA"/>
</dbReference>
<organism evidence="2 3">
    <name type="scientific">Actinacidiphila guanduensis</name>
    <dbReference type="NCBI Taxonomy" id="310781"/>
    <lineage>
        <taxon>Bacteria</taxon>
        <taxon>Bacillati</taxon>
        <taxon>Actinomycetota</taxon>
        <taxon>Actinomycetes</taxon>
        <taxon>Kitasatosporales</taxon>
        <taxon>Streptomycetaceae</taxon>
        <taxon>Actinacidiphila</taxon>
    </lineage>
</organism>
<dbReference type="PRINTS" id="PR00081">
    <property type="entry name" value="GDHRDH"/>
</dbReference>
<name>A0A1G9VUE2_9ACTN</name>
<dbReference type="PANTHER" id="PTHR43976:SF9">
    <property type="entry name" value="OXIDOREDUCTASE"/>
    <property type="match status" value="1"/>
</dbReference>
<dbReference type="AlphaFoldDB" id="A0A1G9VUE2"/>
<protein>
    <submittedName>
        <fullName evidence="2">NADP-dependent 3-hydroxy acid dehydrogenase YdfG</fullName>
    </submittedName>
</protein>
<dbReference type="Proteomes" id="UP000199341">
    <property type="component" value="Unassembled WGS sequence"/>
</dbReference>
<feature type="region of interest" description="Disordered" evidence="1">
    <location>
        <begin position="244"/>
        <end position="269"/>
    </location>
</feature>
<dbReference type="Gene3D" id="3.40.50.720">
    <property type="entry name" value="NAD(P)-binding Rossmann-like Domain"/>
    <property type="match status" value="1"/>
</dbReference>
<dbReference type="RefSeq" id="WP_176930075.1">
    <property type="nucleotide sequence ID" value="NZ_FNIE01000001.1"/>
</dbReference>
<dbReference type="InterPro" id="IPR051911">
    <property type="entry name" value="SDR_oxidoreductase"/>
</dbReference>
<dbReference type="STRING" id="310781.SAMN05216259_101401"/>
<sequence>MPKIVLVTEASSNLGAATARALAETGNVAYAGVDPAGRRRSAPDQRTAGNSARLRPVTLNRADQRSVANTVTGILAEAGRIDAVVHTVGPVPRGPIESFTPYQLAGIYDEYVLSTQRVNRSVLPQMRQRQEGLLIWVVPLPLDDGNTPYLTLHSAALALTAHLAESYARELIGFGIETTIVAPDSPVPVTGPLLHTVRPDDTETLRSYEDRFPGLTHRVDLSLVEQTRERTEVARTAEAIAAVVDSPKGTRPPRITPRQPGNGSGGGAS</sequence>